<proteinExistence type="predicted"/>
<feature type="chain" id="PRO_5002061239" description="Secreted protein" evidence="1">
    <location>
        <begin position="24"/>
        <end position="71"/>
    </location>
</feature>
<dbReference type="AlphaFoldDB" id="A0A0A9DC72"/>
<evidence type="ECO:0008006" key="3">
    <source>
        <dbReference type="Google" id="ProtNLM"/>
    </source>
</evidence>
<evidence type="ECO:0000256" key="1">
    <source>
        <dbReference type="SAM" id="SignalP"/>
    </source>
</evidence>
<reference evidence="2" key="2">
    <citation type="journal article" date="2015" name="Data Brief">
        <title>Shoot transcriptome of the giant reed, Arundo donax.</title>
        <authorList>
            <person name="Barrero R.A."/>
            <person name="Guerrero F.D."/>
            <person name="Moolhuijzen P."/>
            <person name="Goolsby J.A."/>
            <person name="Tidwell J."/>
            <person name="Bellgard S.E."/>
            <person name="Bellgard M.I."/>
        </authorList>
    </citation>
    <scope>NUCLEOTIDE SEQUENCE</scope>
    <source>
        <tissue evidence="2">Shoot tissue taken approximately 20 cm above the soil surface</tissue>
    </source>
</reference>
<organism evidence="2">
    <name type="scientific">Arundo donax</name>
    <name type="common">Giant reed</name>
    <name type="synonym">Donax arundinaceus</name>
    <dbReference type="NCBI Taxonomy" id="35708"/>
    <lineage>
        <taxon>Eukaryota</taxon>
        <taxon>Viridiplantae</taxon>
        <taxon>Streptophyta</taxon>
        <taxon>Embryophyta</taxon>
        <taxon>Tracheophyta</taxon>
        <taxon>Spermatophyta</taxon>
        <taxon>Magnoliopsida</taxon>
        <taxon>Liliopsida</taxon>
        <taxon>Poales</taxon>
        <taxon>Poaceae</taxon>
        <taxon>PACMAD clade</taxon>
        <taxon>Arundinoideae</taxon>
        <taxon>Arundineae</taxon>
        <taxon>Arundo</taxon>
    </lineage>
</organism>
<accession>A0A0A9DC72</accession>
<reference evidence="2" key="1">
    <citation type="submission" date="2014-09" db="EMBL/GenBank/DDBJ databases">
        <authorList>
            <person name="Magalhaes I.L.F."/>
            <person name="Oliveira U."/>
            <person name="Santos F.R."/>
            <person name="Vidigal T.H.D.A."/>
            <person name="Brescovit A.D."/>
            <person name="Santos A.J."/>
        </authorList>
    </citation>
    <scope>NUCLEOTIDE SEQUENCE</scope>
    <source>
        <tissue evidence="2">Shoot tissue taken approximately 20 cm above the soil surface</tissue>
    </source>
</reference>
<feature type="signal peptide" evidence="1">
    <location>
        <begin position="1"/>
        <end position="23"/>
    </location>
</feature>
<sequence length="71" mass="7825">MTFCASLLTTIFLACLFCDTISCAFTALAIPSPSVLGNLDKWKHATELKPCECKLTFTLSALTTPWLLLRK</sequence>
<keyword evidence="1" id="KW-0732">Signal</keyword>
<dbReference type="EMBL" id="GBRH01211751">
    <property type="protein sequence ID" value="JAD86144.1"/>
    <property type="molecule type" value="Transcribed_RNA"/>
</dbReference>
<name>A0A0A9DC72_ARUDO</name>
<evidence type="ECO:0000313" key="2">
    <source>
        <dbReference type="EMBL" id="JAD86144.1"/>
    </source>
</evidence>
<protein>
    <recommendedName>
        <fullName evidence="3">Secreted protein</fullName>
    </recommendedName>
</protein>